<feature type="domain" description="Thiostrepton-resistance methylase N-terminal" evidence="5">
    <location>
        <begin position="32"/>
        <end position="140"/>
    </location>
</feature>
<dbReference type="GO" id="GO:0046677">
    <property type="term" value="P:response to antibiotic"/>
    <property type="evidence" value="ECO:0007669"/>
    <property type="project" value="InterPro"/>
</dbReference>
<evidence type="ECO:0000256" key="3">
    <source>
        <dbReference type="SAM" id="MobiDB-lite"/>
    </source>
</evidence>
<keyword evidence="7" id="KW-1185">Reference proteome</keyword>
<dbReference type="InterPro" id="IPR029026">
    <property type="entry name" value="tRNA_m1G_MTases_N"/>
</dbReference>
<feature type="domain" description="tRNA/rRNA methyltransferase SpoU type" evidence="4">
    <location>
        <begin position="144"/>
        <end position="284"/>
    </location>
</feature>
<dbReference type="Gene3D" id="3.30.1330.30">
    <property type="match status" value="1"/>
</dbReference>
<sequence length="299" mass="32140">MTEPTHPRRPPTRQHATPSGAGSESSVIDGMVVDEARHPVARRIADVLRASGGNQRIFLVDDQENIEQAIRCGVRLDSVYRTMGQAAMDDSLCAAIPAGIPCHVLADDVARVLFGADRRSRVFALAHRPPRPELSDLTDRPGDIVVLDGVRLPGNIGAVTRTACAFDAAGVVLVDSGLTSTVDRRLVRASRGMVFAVPVVLATGQQLRSYLHRHDIPLVSLSPRASAPLSAAGRIGRRLALLLGSEKRGASASLENSASRRYHVPTSPDVESLNVSVAAAIALYERRNRTSHDRPNARR</sequence>
<organism evidence="6 7">
    <name type="scientific">Micromonospora polyrhachis</name>
    <dbReference type="NCBI Taxonomy" id="1282883"/>
    <lineage>
        <taxon>Bacteria</taxon>
        <taxon>Bacillati</taxon>
        <taxon>Actinomycetota</taxon>
        <taxon>Actinomycetes</taxon>
        <taxon>Micromonosporales</taxon>
        <taxon>Micromonosporaceae</taxon>
        <taxon>Micromonospora</taxon>
    </lineage>
</organism>
<evidence type="ECO:0000259" key="5">
    <source>
        <dbReference type="Pfam" id="PF04705"/>
    </source>
</evidence>
<dbReference type="AlphaFoldDB" id="A0A7W7SMM4"/>
<reference evidence="6 7" key="1">
    <citation type="submission" date="2020-08" db="EMBL/GenBank/DDBJ databases">
        <title>Sequencing the genomes of 1000 actinobacteria strains.</title>
        <authorList>
            <person name="Klenk H.-P."/>
        </authorList>
    </citation>
    <scope>NUCLEOTIDE SEQUENCE [LARGE SCALE GENOMIC DNA]</scope>
    <source>
        <strain evidence="6 7">DSM 45886</strain>
    </source>
</reference>
<dbReference type="RefSeq" id="WP_184533126.1">
    <property type="nucleotide sequence ID" value="NZ_JACHJW010000001.1"/>
</dbReference>
<dbReference type="SUPFAM" id="SSF75217">
    <property type="entry name" value="alpha/beta knot"/>
    <property type="match status" value="1"/>
</dbReference>
<keyword evidence="1 6" id="KW-0489">Methyltransferase</keyword>
<evidence type="ECO:0000313" key="6">
    <source>
        <dbReference type="EMBL" id="MBB4957251.1"/>
    </source>
</evidence>
<evidence type="ECO:0000259" key="4">
    <source>
        <dbReference type="Pfam" id="PF00588"/>
    </source>
</evidence>
<dbReference type="PANTHER" id="PTHR43191">
    <property type="entry name" value="RRNA METHYLTRANSFERASE 3"/>
    <property type="match status" value="1"/>
</dbReference>
<dbReference type="GO" id="GO:0003723">
    <property type="term" value="F:RNA binding"/>
    <property type="evidence" value="ECO:0007669"/>
    <property type="project" value="InterPro"/>
</dbReference>
<evidence type="ECO:0000256" key="1">
    <source>
        <dbReference type="ARBA" id="ARBA00022603"/>
    </source>
</evidence>
<name>A0A7W7SMM4_9ACTN</name>
<dbReference type="InterPro" id="IPR051259">
    <property type="entry name" value="rRNA_Methyltransferase"/>
</dbReference>
<dbReference type="InterPro" id="IPR006795">
    <property type="entry name" value="Thiostrepton-R_Mease_TSNR_N"/>
</dbReference>
<dbReference type="InterPro" id="IPR001537">
    <property type="entry name" value="SpoU_MeTrfase"/>
</dbReference>
<keyword evidence="2 6" id="KW-0808">Transferase</keyword>
<accession>A0A7W7SMM4</accession>
<gene>
    <name evidence="6" type="ORF">FHR38_000984</name>
</gene>
<comment type="caution">
    <text evidence="6">The sequence shown here is derived from an EMBL/GenBank/DDBJ whole genome shotgun (WGS) entry which is preliminary data.</text>
</comment>
<proteinExistence type="predicted"/>
<protein>
    <submittedName>
        <fullName evidence="6">TrmH family RNA methyltransferase</fullName>
    </submittedName>
</protein>
<evidence type="ECO:0000256" key="2">
    <source>
        <dbReference type="ARBA" id="ARBA00022679"/>
    </source>
</evidence>
<dbReference type="Pfam" id="PF00588">
    <property type="entry name" value="SpoU_methylase"/>
    <property type="match status" value="1"/>
</dbReference>
<dbReference type="PANTHER" id="PTHR43191:SF2">
    <property type="entry name" value="RRNA METHYLTRANSFERASE 3, MITOCHONDRIAL"/>
    <property type="match status" value="1"/>
</dbReference>
<dbReference type="Gene3D" id="3.40.1280.10">
    <property type="match status" value="1"/>
</dbReference>
<dbReference type="InterPro" id="IPR029028">
    <property type="entry name" value="Alpha/beta_knot_MTases"/>
</dbReference>
<dbReference type="Proteomes" id="UP000578819">
    <property type="component" value="Unassembled WGS sequence"/>
</dbReference>
<dbReference type="GO" id="GO:0008649">
    <property type="term" value="F:rRNA methyltransferase activity"/>
    <property type="evidence" value="ECO:0007669"/>
    <property type="project" value="InterPro"/>
</dbReference>
<dbReference type="Pfam" id="PF04705">
    <property type="entry name" value="TSNR_N"/>
    <property type="match status" value="1"/>
</dbReference>
<feature type="region of interest" description="Disordered" evidence="3">
    <location>
        <begin position="1"/>
        <end position="26"/>
    </location>
</feature>
<dbReference type="EMBL" id="JACHJW010000001">
    <property type="protein sequence ID" value="MBB4957251.1"/>
    <property type="molecule type" value="Genomic_DNA"/>
</dbReference>
<evidence type="ECO:0000313" key="7">
    <source>
        <dbReference type="Proteomes" id="UP000578819"/>
    </source>
</evidence>
<dbReference type="InterPro" id="IPR029064">
    <property type="entry name" value="Ribosomal_eL30-like_sf"/>
</dbReference>